<proteinExistence type="predicted"/>
<dbReference type="Proteomes" id="UP001206925">
    <property type="component" value="Unassembled WGS sequence"/>
</dbReference>
<protein>
    <submittedName>
        <fullName evidence="2">Uncharacterized protein</fullName>
    </submittedName>
</protein>
<feature type="region of interest" description="Disordered" evidence="1">
    <location>
        <begin position="74"/>
        <end position="112"/>
    </location>
</feature>
<organism evidence="2 3">
    <name type="scientific">Ambrosia artemisiifolia</name>
    <name type="common">Common ragweed</name>
    <dbReference type="NCBI Taxonomy" id="4212"/>
    <lineage>
        <taxon>Eukaryota</taxon>
        <taxon>Viridiplantae</taxon>
        <taxon>Streptophyta</taxon>
        <taxon>Embryophyta</taxon>
        <taxon>Tracheophyta</taxon>
        <taxon>Spermatophyta</taxon>
        <taxon>Magnoliopsida</taxon>
        <taxon>eudicotyledons</taxon>
        <taxon>Gunneridae</taxon>
        <taxon>Pentapetalae</taxon>
        <taxon>asterids</taxon>
        <taxon>campanulids</taxon>
        <taxon>Asterales</taxon>
        <taxon>Asteraceae</taxon>
        <taxon>Asteroideae</taxon>
        <taxon>Heliantheae alliance</taxon>
        <taxon>Heliantheae</taxon>
        <taxon>Ambrosia</taxon>
    </lineage>
</organism>
<dbReference type="AlphaFoldDB" id="A0AAD5D179"/>
<comment type="caution">
    <text evidence="2">The sequence shown here is derived from an EMBL/GenBank/DDBJ whole genome shotgun (WGS) entry which is preliminary data.</text>
</comment>
<dbReference type="PANTHER" id="PTHR31818">
    <property type="entry name" value="O-FUCOSYLTRANSFERASE 16"/>
    <property type="match status" value="1"/>
</dbReference>
<gene>
    <name evidence="2" type="ORF">M8C21_018767</name>
</gene>
<feature type="compositionally biased region" description="Acidic residues" evidence="1">
    <location>
        <begin position="103"/>
        <end position="112"/>
    </location>
</feature>
<evidence type="ECO:0000256" key="1">
    <source>
        <dbReference type="SAM" id="MobiDB-lite"/>
    </source>
</evidence>
<sequence>MGHKRTIRPNARKLNALFSQREKMPWTTFSRKVKSAQREFMGEPDDIKPGRTEFHEYPSSCICKKPLNFSLPDNKRITTNASSYGHNEGVNSRDNDASSSLEEKEDDDFLAD</sequence>
<evidence type="ECO:0000313" key="2">
    <source>
        <dbReference type="EMBL" id="KAI7751200.1"/>
    </source>
</evidence>
<reference evidence="2" key="1">
    <citation type="submission" date="2022-06" db="EMBL/GenBank/DDBJ databases">
        <title>Uncovering the hologenomic basis of an extraordinary plant invasion.</title>
        <authorList>
            <person name="Bieker V.C."/>
            <person name="Martin M.D."/>
            <person name="Gilbert T."/>
            <person name="Hodgins K."/>
            <person name="Battlay P."/>
            <person name="Petersen B."/>
            <person name="Wilson J."/>
        </authorList>
    </citation>
    <scope>NUCLEOTIDE SEQUENCE</scope>
    <source>
        <strain evidence="2">AA19_3_7</strain>
        <tissue evidence="2">Leaf</tissue>
    </source>
</reference>
<accession>A0AAD5D179</accession>
<name>A0AAD5D179_AMBAR</name>
<evidence type="ECO:0000313" key="3">
    <source>
        <dbReference type="Proteomes" id="UP001206925"/>
    </source>
</evidence>
<feature type="compositionally biased region" description="Polar residues" evidence="1">
    <location>
        <begin position="77"/>
        <end position="90"/>
    </location>
</feature>
<keyword evidence="3" id="KW-1185">Reference proteome</keyword>
<dbReference type="EMBL" id="JAMZMK010005951">
    <property type="protein sequence ID" value="KAI7751200.1"/>
    <property type="molecule type" value="Genomic_DNA"/>
</dbReference>
<dbReference type="PANTHER" id="PTHR31818:SF3">
    <property type="entry name" value="O-FUCOSYLTRANSFERASE 29"/>
    <property type="match status" value="1"/>
</dbReference>